<keyword evidence="5" id="KW-0813">Transport</keyword>
<protein>
    <recommendedName>
        <fullName evidence="4">Phosphatidylglycerol/phosphatidylinositol transfer protein</fullName>
    </recommendedName>
</protein>
<dbReference type="InterPro" id="IPR036846">
    <property type="entry name" value="GM2-AP_sf"/>
</dbReference>
<dbReference type="InterPro" id="IPR014756">
    <property type="entry name" value="Ig_E-set"/>
</dbReference>
<evidence type="ECO:0000256" key="3">
    <source>
        <dbReference type="ARBA" id="ARBA00011245"/>
    </source>
</evidence>
<dbReference type="AlphaFoldDB" id="A0A8H6VVV8"/>
<name>A0A8H6VVV8_9AGAR</name>
<comment type="function">
    <text evidence="1">Catalyzes the intermembrane transfer of phosphatidylglycerol and phosphatidylinositol.</text>
</comment>
<keyword evidence="7" id="KW-0445">Lipid transport</keyword>
<organism evidence="10 11">
    <name type="scientific">Mycena indigotica</name>
    <dbReference type="NCBI Taxonomy" id="2126181"/>
    <lineage>
        <taxon>Eukaryota</taxon>
        <taxon>Fungi</taxon>
        <taxon>Dikarya</taxon>
        <taxon>Basidiomycota</taxon>
        <taxon>Agaricomycotina</taxon>
        <taxon>Agaricomycetes</taxon>
        <taxon>Agaricomycetidae</taxon>
        <taxon>Agaricales</taxon>
        <taxon>Marasmiineae</taxon>
        <taxon>Mycenaceae</taxon>
        <taxon>Mycena</taxon>
    </lineage>
</organism>
<dbReference type="GeneID" id="59352252"/>
<dbReference type="SUPFAM" id="SSF81296">
    <property type="entry name" value="E set domains"/>
    <property type="match status" value="1"/>
</dbReference>
<dbReference type="EMBL" id="JACAZF010000015">
    <property type="protein sequence ID" value="KAF7290154.1"/>
    <property type="molecule type" value="Genomic_DNA"/>
</dbReference>
<accession>A0A8H6VVV8</accession>
<dbReference type="Gene3D" id="2.70.220.10">
    <property type="entry name" value="Ganglioside GM2 activator"/>
    <property type="match status" value="1"/>
</dbReference>
<evidence type="ECO:0000256" key="8">
    <source>
        <dbReference type="SAM" id="SignalP"/>
    </source>
</evidence>
<evidence type="ECO:0000256" key="2">
    <source>
        <dbReference type="ARBA" id="ARBA00006370"/>
    </source>
</evidence>
<dbReference type="InterPro" id="IPR039670">
    <property type="entry name" value="NPC2-like"/>
</dbReference>
<dbReference type="SMART" id="SM00737">
    <property type="entry name" value="ML"/>
    <property type="match status" value="1"/>
</dbReference>
<evidence type="ECO:0000256" key="6">
    <source>
        <dbReference type="ARBA" id="ARBA00022729"/>
    </source>
</evidence>
<dbReference type="GO" id="GO:0032934">
    <property type="term" value="F:sterol binding"/>
    <property type="evidence" value="ECO:0007669"/>
    <property type="project" value="InterPro"/>
</dbReference>
<dbReference type="GO" id="GO:0032366">
    <property type="term" value="P:intracellular sterol transport"/>
    <property type="evidence" value="ECO:0007669"/>
    <property type="project" value="InterPro"/>
</dbReference>
<comment type="subunit">
    <text evidence="3">Monomer.</text>
</comment>
<dbReference type="FunFam" id="2.70.220.10:FF:000002">
    <property type="entry name" value="Phosphatidylglycerol/phosphatidylinositol transfer protein"/>
    <property type="match status" value="1"/>
</dbReference>
<dbReference type="InterPro" id="IPR003172">
    <property type="entry name" value="ML_dom"/>
</dbReference>
<proteinExistence type="inferred from homology"/>
<feature type="chain" id="PRO_5034585940" description="Phosphatidylglycerol/phosphatidylinositol transfer protein" evidence="8">
    <location>
        <begin position="22"/>
        <end position="181"/>
    </location>
</feature>
<evidence type="ECO:0000313" key="10">
    <source>
        <dbReference type="EMBL" id="KAF7290154.1"/>
    </source>
</evidence>
<gene>
    <name evidence="10" type="ORF">MIND_01328600</name>
</gene>
<feature type="signal peptide" evidence="8">
    <location>
        <begin position="1"/>
        <end position="21"/>
    </location>
</feature>
<evidence type="ECO:0000256" key="4">
    <source>
        <dbReference type="ARBA" id="ARBA00016056"/>
    </source>
</evidence>
<keyword evidence="6 8" id="KW-0732">Signal</keyword>
<dbReference type="PANTHER" id="PTHR11306">
    <property type="entry name" value="NIEMANN PICK TYPE C2 PROTEIN NPC2-RELATED"/>
    <property type="match status" value="1"/>
</dbReference>
<keyword evidence="11" id="KW-1185">Reference proteome</keyword>
<evidence type="ECO:0000256" key="1">
    <source>
        <dbReference type="ARBA" id="ARBA00002053"/>
    </source>
</evidence>
<dbReference type="Pfam" id="PF02221">
    <property type="entry name" value="E1_DerP2_DerF2"/>
    <property type="match status" value="1"/>
</dbReference>
<dbReference type="Proteomes" id="UP000636479">
    <property type="component" value="Unassembled WGS sequence"/>
</dbReference>
<feature type="domain" description="MD-2-related lipid-recognition" evidence="9">
    <location>
        <begin position="53"/>
        <end position="175"/>
    </location>
</feature>
<sequence length="181" mass="19774">MQLAIPIFSALLVALAHNAAATTPQTPLQYRPSSCSPTGLELGGAKALSEWSWVDCGTETDVVHLRSLDISPDPPVPGKELTVKVNGTVERRVEDGAWVDVVVKIGVIKLLARKFDICEEAENANATVQCPVEKGEYAVTQSFDLPKEIPPGKFTVLLRGYTVEDEPMFCLDIVADFRHRK</sequence>
<reference evidence="10" key="1">
    <citation type="submission" date="2020-05" db="EMBL/GenBank/DDBJ databases">
        <title>Mycena genomes resolve the evolution of fungal bioluminescence.</title>
        <authorList>
            <person name="Tsai I.J."/>
        </authorList>
    </citation>
    <scope>NUCLEOTIDE SEQUENCE</scope>
    <source>
        <strain evidence="10">171206Taipei</strain>
    </source>
</reference>
<evidence type="ECO:0000256" key="5">
    <source>
        <dbReference type="ARBA" id="ARBA00022448"/>
    </source>
</evidence>
<comment type="similarity">
    <text evidence="2">Belongs to the NPC2 family.</text>
</comment>
<dbReference type="RefSeq" id="XP_037213732.1">
    <property type="nucleotide sequence ID" value="XM_037369736.1"/>
</dbReference>
<comment type="caution">
    <text evidence="10">The sequence shown here is derived from an EMBL/GenBank/DDBJ whole genome shotgun (WGS) entry which is preliminary data.</text>
</comment>
<dbReference type="CDD" id="cd00917">
    <property type="entry name" value="PG-PI_TP"/>
    <property type="match status" value="1"/>
</dbReference>
<evidence type="ECO:0000256" key="7">
    <source>
        <dbReference type="ARBA" id="ARBA00023055"/>
    </source>
</evidence>
<evidence type="ECO:0000259" key="9">
    <source>
        <dbReference type="SMART" id="SM00737"/>
    </source>
</evidence>
<dbReference type="PANTHER" id="PTHR11306:SF0">
    <property type="entry name" value="PHOSPHATIDYLGLYCEROL_PHOSPHATIDYLINOSITOL TRANSFER PROTEIN"/>
    <property type="match status" value="1"/>
</dbReference>
<evidence type="ECO:0000313" key="11">
    <source>
        <dbReference type="Proteomes" id="UP000636479"/>
    </source>
</evidence>
<dbReference type="InterPro" id="IPR033917">
    <property type="entry name" value="ML_PG-PI_TP"/>
</dbReference>
<dbReference type="OrthoDB" id="6409159at2759"/>